<dbReference type="Proteomes" id="UP000752171">
    <property type="component" value="Unassembled WGS sequence"/>
</dbReference>
<evidence type="ECO:0000313" key="2">
    <source>
        <dbReference type="EMBL" id="KAG9267917.1"/>
    </source>
</evidence>
<comment type="caution">
    <text evidence="2">The sequence shown here is derived from an EMBL/GenBank/DDBJ whole genome shotgun (WGS) entry which is preliminary data.</text>
</comment>
<sequence>MAVMMDTDQENRRSTRQRRPPTHLQQYHVESVGFGKPQEPCTTNPRPSATHLKPGGRGITNPASAQQQSDLKELQDEIKPSILCIHPVDTTILYNLSIHPMSPYIIFFPPSILSSAMH</sequence>
<name>A0A8T2LAU5_ASTMX</name>
<feature type="region of interest" description="Disordered" evidence="1">
    <location>
        <begin position="1"/>
        <end position="22"/>
    </location>
</feature>
<reference evidence="2 3" key="1">
    <citation type="submission" date="2021-07" db="EMBL/GenBank/DDBJ databases">
        <authorList>
            <person name="Imarazene B."/>
            <person name="Zahm M."/>
            <person name="Klopp C."/>
            <person name="Cabau C."/>
            <person name="Beille S."/>
            <person name="Jouanno E."/>
            <person name="Castinel A."/>
            <person name="Lluch J."/>
            <person name="Gil L."/>
            <person name="Kuchtly C."/>
            <person name="Lopez Roques C."/>
            <person name="Donnadieu C."/>
            <person name="Parrinello H."/>
            <person name="Journot L."/>
            <person name="Du K."/>
            <person name="Schartl M."/>
            <person name="Retaux S."/>
            <person name="Guiguen Y."/>
        </authorList>
    </citation>
    <scope>NUCLEOTIDE SEQUENCE [LARGE SCALE GENOMIC DNA]</scope>
    <source>
        <strain evidence="2">Pach_M1</strain>
        <tissue evidence="2">Testis</tissue>
    </source>
</reference>
<dbReference type="EMBL" id="JAICCE010000015">
    <property type="protein sequence ID" value="KAG9267917.1"/>
    <property type="molecule type" value="Genomic_DNA"/>
</dbReference>
<feature type="region of interest" description="Disordered" evidence="1">
    <location>
        <begin position="34"/>
        <end position="71"/>
    </location>
</feature>
<organism evidence="2 3">
    <name type="scientific">Astyanax mexicanus</name>
    <name type="common">Blind cave fish</name>
    <name type="synonym">Astyanax fasciatus mexicanus</name>
    <dbReference type="NCBI Taxonomy" id="7994"/>
    <lineage>
        <taxon>Eukaryota</taxon>
        <taxon>Metazoa</taxon>
        <taxon>Chordata</taxon>
        <taxon>Craniata</taxon>
        <taxon>Vertebrata</taxon>
        <taxon>Euteleostomi</taxon>
        <taxon>Actinopterygii</taxon>
        <taxon>Neopterygii</taxon>
        <taxon>Teleostei</taxon>
        <taxon>Ostariophysi</taxon>
        <taxon>Characiformes</taxon>
        <taxon>Characoidei</taxon>
        <taxon>Acestrorhamphidae</taxon>
        <taxon>Acestrorhamphinae</taxon>
        <taxon>Astyanax</taxon>
    </lineage>
</organism>
<evidence type="ECO:0000256" key="1">
    <source>
        <dbReference type="SAM" id="MobiDB-lite"/>
    </source>
</evidence>
<proteinExistence type="predicted"/>
<protein>
    <submittedName>
        <fullName evidence="2">Uncharacterized protein</fullName>
    </submittedName>
</protein>
<dbReference type="AlphaFoldDB" id="A0A8T2LAU5"/>
<accession>A0A8T2LAU5</accession>
<gene>
    <name evidence="2" type="ORF">AMEX_G18794</name>
</gene>
<evidence type="ECO:0000313" key="3">
    <source>
        <dbReference type="Proteomes" id="UP000752171"/>
    </source>
</evidence>